<dbReference type="Proteomes" id="UP001320876">
    <property type="component" value="Unassembled WGS sequence"/>
</dbReference>
<proteinExistence type="predicted"/>
<name>A0ABT3GT39_9BACT</name>
<accession>A0ABT3GT39</accession>
<keyword evidence="3" id="KW-1185">Reference proteome</keyword>
<keyword evidence="1" id="KW-0812">Transmembrane</keyword>
<sequence>MIGILSKEQVAKLSPAEQELVARLALDEARSRRALLVKAKGYRGILLVPLVVCTVMMGLGMWRGWTAMLPYLVLLGFALMQFHVRGVNSRIDALVKLLDFDRLSDSKGQVDSDVPSRPQS</sequence>
<protein>
    <submittedName>
        <fullName evidence="2">Uncharacterized protein</fullName>
    </submittedName>
</protein>
<feature type="transmembrane region" description="Helical" evidence="1">
    <location>
        <begin position="41"/>
        <end position="62"/>
    </location>
</feature>
<keyword evidence="1" id="KW-0472">Membrane</keyword>
<evidence type="ECO:0000313" key="3">
    <source>
        <dbReference type="Proteomes" id="UP001320876"/>
    </source>
</evidence>
<evidence type="ECO:0000313" key="2">
    <source>
        <dbReference type="EMBL" id="MCW1926658.1"/>
    </source>
</evidence>
<gene>
    <name evidence="2" type="ORF">OKA05_29160</name>
</gene>
<dbReference type="RefSeq" id="WP_264490766.1">
    <property type="nucleotide sequence ID" value="NZ_JAPDDT010000035.1"/>
</dbReference>
<reference evidence="2 3" key="1">
    <citation type="submission" date="2022-10" db="EMBL/GenBank/DDBJ databases">
        <title>Luteolibacter arcticus strain CCTCC AB 2014275, whole genome shotgun sequencing project.</title>
        <authorList>
            <person name="Zhao G."/>
            <person name="Shen L."/>
        </authorList>
    </citation>
    <scope>NUCLEOTIDE SEQUENCE [LARGE SCALE GENOMIC DNA]</scope>
    <source>
        <strain evidence="2 3">CCTCC AB 2014275</strain>
    </source>
</reference>
<organism evidence="2 3">
    <name type="scientific">Luteolibacter arcticus</name>
    <dbReference type="NCBI Taxonomy" id="1581411"/>
    <lineage>
        <taxon>Bacteria</taxon>
        <taxon>Pseudomonadati</taxon>
        <taxon>Verrucomicrobiota</taxon>
        <taxon>Verrucomicrobiia</taxon>
        <taxon>Verrucomicrobiales</taxon>
        <taxon>Verrucomicrobiaceae</taxon>
        <taxon>Luteolibacter</taxon>
    </lineage>
</organism>
<feature type="transmembrane region" description="Helical" evidence="1">
    <location>
        <begin position="68"/>
        <end position="87"/>
    </location>
</feature>
<comment type="caution">
    <text evidence="2">The sequence shown here is derived from an EMBL/GenBank/DDBJ whole genome shotgun (WGS) entry which is preliminary data.</text>
</comment>
<evidence type="ECO:0000256" key="1">
    <source>
        <dbReference type="SAM" id="Phobius"/>
    </source>
</evidence>
<keyword evidence="1" id="KW-1133">Transmembrane helix</keyword>
<dbReference type="EMBL" id="JAPDDT010000035">
    <property type="protein sequence ID" value="MCW1926658.1"/>
    <property type="molecule type" value="Genomic_DNA"/>
</dbReference>